<evidence type="ECO:0000313" key="2">
    <source>
        <dbReference type="Proteomes" id="UP000236291"/>
    </source>
</evidence>
<organism evidence="1 2">
    <name type="scientific">Trifolium pratense</name>
    <name type="common">Red clover</name>
    <dbReference type="NCBI Taxonomy" id="57577"/>
    <lineage>
        <taxon>Eukaryota</taxon>
        <taxon>Viridiplantae</taxon>
        <taxon>Streptophyta</taxon>
        <taxon>Embryophyta</taxon>
        <taxon>Tracheophyta</taxon>
        <taxon>Spermatophyta</taxon>
        <taxon>Magnoliopsida</taxon>
        <taxon>eudicotyledons</taxon>
        <taxon>Gunneridae</taxon>
        <taxon>Pentapetalae</taxon>
        <taxon>rosids</taxon>
        <taxon>fabids</taxon>
        <taxon>Fabales</taxon>
        <taxon>Fabaceae</taxon>
        <taxon>Papilionoideae</taxon>
        <taxon>50 kb inversion clade</taxon>
        <taxon>NPAAA clade</taxon>
        <taxon>Hologalegina</taxon>
        <taxon>IRL clade</taxon>
        <taxon>Trifolieae</taxon>
        <taxon>Trifolium</taxon>
    </lineage>
</organism>
<name>A0A2K3KKX3_TRIPR</name>
<proteinExistence type="predicted"/>
<reference evidence="1 2" key="1">
    <citation type="journal article" date="2014" name="Am. J. Bot.">
        <title>Genome assembly and annotation for red clover (Trifolium pratense; Fabaceae).</title>
        <authorList>
            <person name="Istvanek J."/>
            <person name="Jaros M."/>
            <person name="Krenek A."/>
            <person name="Repkova J."/>
        </authorList>
    </citation>
    <scope>NUCLEOTIDE SEQUENCE [LARGE SCALE GENOMIC DNA]</scope>
    <source>
        <strain evidence="2">cv. Tatra</strain>
        <tissue evidence="1">Young leaves</tissue>
    </source>
</reference>
<reference evidence="1 2" key="2">
    <citation type="journal article" date="2017" name="Front. Plant Sci.">
        <title>Gene Classification and Mining of Molecular Markers Useful in Red Clover (Trifolium pratense) Breeding.</title>
        <authorList>
            <person name="Istvanek J."/>
            <person name="Dluhosova J."/>
            <person name="Dluhos P."/>
            <person name="Patkova L."/>
            <person name="Nedelnik J."/>
            <person name="Repkova J."/>
        </authorList>
    </citation>
    <scope>NUCLEOTIDE SEQUENCE [LARGE SCALE GENOMIC DNA]</scope>
    <source>
        <strain evidence="2">cv. Tatra</strain>
        <tissue evidence="1">Young leaves</tissue>
    </source>
</reference>
<protein>
    <submittedName>
        <fullName evidence="1">Uncharacterized protein</fullName>
    </submittedName>
</protein>
<evidence type="ECO:0000313" key="1">
    <source>
        <dbReference type="EMBL" id="PNX66926.1"/>
    </source>
</evidence>
<dbReference type="Proteomes" id="UP000236291">
    <property type="component" value="Unassembled WGS sequence"/>
</dbReference>
<gene>
    <name evidence="1" type="ORF">L195_g063282</name>
</gene>
<feature type="non-terminal residue" evidence="1">
    <location>
        <position position="59"/>
    </location>
</feature>
<accession>A0A2K3KKX3</accession>
<sequence>MDVPSKYTNDAMVRSFRKAVKLSDSQLEEQIISEPVREDEFATTVNTTQPDYFYIYTSG</sequence>
<dbReference type="EMBL" id="ASHM01201001">
    <property type="protein sequence ID" value="PNX66926.1"/>
    <property type="molecule type" value="Genomic_DNA"/>
</dbReference>
<comment type="caution">
    <text evidence="1">The sequence shown here is derived from an EMBL/GenBank/DDBJ whole genome shotgun (WGS) entry which is preliminary data.</text>
</comment>
<dbReference type="AlphaFoldDB" id="A0A2K3KKX3"/>